<name>A0A915EHC8_9BILA</name>
<protein>
    <submittedName>
        <fullName evidence="2">Uncharacterized protein</fullName>
    </submittedName>
</protein>
<keyword evidence="1" id="KW-1185">Reference proteome</keyword>
<dbReference type="WBParaSite" id="jg6349">
    <property type="protein sequence ID" value="jg6349"/>
    <property type="gene ID" value="jg6349"/>
</dbReference>
<dbReference type="Proteomes" id="UP000887574">
    <property type="component" value="Unplaced"/>
</dbReference>
<dbReference type="AlphaFoldDB" id="A0A915EHC8"/>
<reference evidence="2" key="1">
    <citation type="submission" date="2022-11" db="UniProtKB">
        <authorList>
            <consortium name="WormBaseParasite"/>
        </authorList>
    </citation>
    <scope>IDENTIFICATION</scope>
</reference>
<sequence length="154" mass="17290">MSYFIHFKNVPVKATVCEILALFAELDYEPEEITLMDRRNDSVIFEVKRLDLVSSAVKLSDSNLWDHHIFIHRSSEDDLTCFHSKNRRISVDISCYSSREVVSIPPSGSAPVCETNNLENYNAEAFSAIGSTASAILASERPRLSYDSIASKLL</sequence>
<organism evidence="1 2">
    <name type="scientific">Ditylenchus dipsaci</name>
    <dbReference type="NCBI Taxonomy" id="166011"/>
    <lineage>
        <taxon>Eukaryota</taxon>
        <taxon>Metazoa</taxon>
        <taxon>Ecdysozoa</taxon>
        <taxon>Nematoda</taxon>
        <taxon>Chromadorea</taxon>
        <taxon>Rhabditida</taxon>
        <taxon>Tylenchina</taxon>
        <taxon>Tylenchomorpha</taxon>
        <taxon>Sphaerularioidea</taxon>
        <taxon>Anguinidae</taxon>
        <taxon>Anguininae</taxon>
        <taxon>Ditylenchus</taxon>
    </lineage>
</organism>
<accession>A0A915EHC8</accession>
<evidence type="ECO:0000313" key="2">
    <source>
        <dbReference type="WBParaSite" id="jg6349"/>
    </source>
</evidence>
<proteinExistence type="predicted"/>
<evidence type="ECO:0000313" key="1">
    <source>
        <dbReference type="Proteomes" id="UP000887574"/>
    </source>
</evidence>